<evidence type="ECO:0000313" key="2">
    <source>
        <dbReference type="EMBL" id="BAG93252.1"/>
    </source>
</evidence>
<dbReference type="InterPro" id="IPR036873">
    <property type="entry name" value="Rhodanese-like_dom_sf"/>
</dbReference>
<accession>B7ELK5</accession>
<name>B7ELK5_ORYSJ</name>
<dbReference type="InterPro" id="IPR001763">
    <property type="entry name" value="Rhodanese-like_dom"/>
</dbReference>
<reference evidence="2" key="1">
    <citation type="journal article" date="2003" name="Science">
        <title>Collection, Mapping, and Annotation of Over 28,000 cDNA Clones from japonica Rice.</title>
        <authorList>
            <person name="Kikuchi S."/>
            <person name="Satoh K."/>
            <person name="Nagata T."/>
            <person name="Kawagashira N."/>
            <person name="Doi K."/>
            <person name="Kishimoto N."/>
            <person name="Yazaki J."/>
            <person name="Ishikawa M."/>
            <person name="Yamada H."/>
            <person name="Ooka H."/>
            <person name="Hotta I."/>
            <person name="Kojima K."/>
            <person name="Namiki T."/>
            <person name="Ohneda E."/>
            <person name="Yahagi W."/>
            <person name="Suzuki K."/>
            <person name="Li C."/>
            <person name="Ohtsuki K."/>
            <person name="Shishiki T."/>
            <person name="Otomo Y."/>
            <person name="Murakami K."/>
            <person name="Iida Y."/>
            <person name="Sugano S."/>
            <person name="Fujimura T."/>
            <person name="Suzuki Y."/>
            <person name="Tsunoda Y."/>
            <person name="Kurosaki T."/>
            <person name="Kodama T."/>
            <person name="Masuda H."/>
            <person name="Kobayashi M."/>
            <person name="Xie Q."/>
            <person name="Lu M."/>
            <person name="Narikawa R."/>
            <person name="Sugiyama A."/>
            <person name="Mizuno K."/>
            <person name="Yokomizo S."/>
            <person name="Niikura J."/>
            <person name="Ikeda R."/>
            <person name="Ishibiki J."/>
            <person name="Kawamata M."/>
            <person name="Yoshimura A."/>
            <person name="Miura J."/>
            <person name="Kusumegi T."/>
            <person name="Oka M."/>
            <person name="Ryu R."/>
            <person name="Ueda M."/>
            <person name="Matsubara K."/>
            <person name="Kawai J."/>
            <person name="Carninci P."/>
            <person name="Adachi J."/>
            <person name="Aizawa K."/>
            <person name="Arakawa T."/>
            <person name="Fukuda S."/>
            <person name="Hara A."/>
            <person name="Hashidume W."/>
            <person name="Hayatsu N."/>
            <person name="Imotani K."/>
            <person name="Ishii Y."/>
            <person name="Itoh M."/>
            <person name="Kagawa I."/>
            <person name="Kondo S."/>
            <person name="Konno H."/>
            <person name="Miyazaki A."/>
            <person name="Osato N."/>
            <person name="Ota Y."/>
            <person name="Saito R."/>
            <person name="Sasaki D."/>
            <person name="Sato K."/>
            <person name="Shibata K."/>
            <person name="Shinagawa A."/>
            <person name="Shiraki T."/>
            <person name="Yoshino M."/>
            <person name="Hayashizaki Y."/>
        </authorList>
    </citation>
    <scope>NUCLEOTIDE SEQUENCE</scope>
</reference>
<protein>
    <submittedName>
        <fullName evidence="2">cDNA clone:J023145P04, full insert sequence</fullName>
    </submittedName>
</protein>
<sequence length="208" mass="23362">MCRFLISTPFSRRRGERKAEAGRMARSVSYVSAAKLLAMARSNPRVAIIDVRCRALASALRLSPTLRRADLVADVDEIVRFFLCVVGDCRDEERSYQAHIGGSHHFSSRSFAARLPELARATGDKDTVVFHCALSKVGPIPHTSHARHFANLRLLYPISYRMQAHGTNHLATTLFDLLIFTRTSCGSYFRLLDCVVSDRKNRKLILVS</sequence>
<dbReference type="PANTHER" id="PTHR10828:SF67">
    <property type="entry name" value="ARSENATE REDUCTASE 2.1"/>
    <property type="match status" value="1"/>
</dbReference>
<organism evidence="2">
    <name type="scientific">Oryza sativa subsp. japonica</name>
    <name type="common">Rice</name>
    <dbReference type="NCBI Taxonomy" id="39947"/>
    <lineage>
        <taxon>Eukaryota</taxon>
        <taxon>Viridiplantae</taxon>
        <taxon>Streptophyta</taxon>
        <taxon>Embryophyta</taxon>
        <taxon>Tracheophyta</taxon>
        <taxon>Spermatophyta</taxon>
        <taxon>Magnoliopsida</taxon>
        <taxon>Liliopsida</taxon>
        <taxon>Poales</taxon>
        <taxon>Poaceae</taxon>
        <taxon>BOP clade</taxon>
        <taxon>Oryzoideae</taxon>
        <taxon>Oryzeae</taxon>
        <taxon>Oryzinae</taxon>
        <taxon>Oryza</taxon>
        <taxon>Oryza sativa</taxon>
    </lineage>
</organism>
<dbReference type="AlphaFoldDB" id="B7ELK5"/>
<feature type="domain" description="Rhodanese" evidence="1">
    <location>
        <begin position="84"/>
        <end position="133"/>
    </location>
</feature>
<proteinExistence type="evidence at transcript level"/>
<dbReference type="PANTHER" id="PTHR10828">
    <property type="entry name" value="M-PHASE INDUCER PHOSPHATASE DUAL SPECIFICITY PHOSPHATASE CDC25"/>
    <property type="match status" value="1"/>
</dbReference>
<dbReference type="SUPFAM" id="SSF52821">
    <property type="entry name" value="Rhodanese/Cell cycle control phosphatase"/>
    <property type="match status" value="1"/>
</dbReference>
<dbReference type="EMBL" id="AK073024">
    <property type="protein sequence ID" value="BAG93252.1"/>
    <property type="molecule type" value="mRNA"/>
</dbReference>
<evidence type="ECO:0000259" key="1">
    <source>
        <dbReference type="PROSITE" id="PS50206"/>
    </source>
</evidence>
<dbReference type="Gene3D" id="3.40.250.10">
    <property type="entry name" value="Rhodanese-like domain"/>
    <property type="match status" value="1"/>
</dbReference>
<dbReference type="PROSITE" id="PS50206">
    <property type="entry name" value="RHODANESE_3"/>
    <property type="match status" value="1"/>
</dbReference>